<evidence type="ECO:0000313" key="1">
    <source>
        <dbReference type="EMBL" id="SKM34158.1"/>
    </source>
</evidence>
<dbReference type="AlphaFoldDB" id="A0A1T8PRK3"/>
<reference evidence="1 2" key="1">
    <citation type="submission" date="2016-11" db="EMBL/GenBank/DDBJ databases">
        <authorList>
            <consortium name="Pathogen Informatics"/>
        </authorList>
    </citation>
    <scope>NUCLEOTIDE SEQUENCE [LARGE SCALE GENOMIC DNA]</scope>
    <source>
        <strain evidence="1 2">911</strain>
    </source>
</reference>
<sequence>MSYYPDGMTLRPLDYWPGEFPNIHVRSPFSAPLKTTLGELDRELSFLGSGNSNAASVLELALRERDFRTDGLPRADARVQHPGVILRIESRFGPLSYPAAKFTTWQDNLRAITLGLNGLRRLDRYGITPGSEQYTGWKQLPSAGQSSVATPNADDAEKFLRDLTGNYDAPLDKVYRASRREMHPDRHDNDQEMWDRVEAAGDVLRRAGRLT</sequence>
<proteinExistence type="predicted"/>
<dbReference type="RefSeq" id="WP_236745780.1">
    <property type="nucleotide sequence ID" value="NZ_FVGW01000007.1"/>
</dbReference>
<dbReference type="Proteomes" id="UP000190074">
    <property type="component" value="Unassembled WGS sequence"/>
</dbReference>
<accession>A0A1T8PRK3</accession>
<protein>
    <recommendedName>
        <fullName evidence="3">Molecular chaperone DnaJ</fullName>
    </recommendedName>
</protein>
<evidence type="ECO:0000313" key="2">
    <source>
        <dbReference type="Proteomes" id="UP000190074"/>
    </source>
</evidence>
<dbReference type="EMBL" id="FVGW01000007">
    <property type="protein sequence ID" value="SKM34158.1"/>
    <property type="molecule type" value="Genomic_DNA"/>
</dbReference>
<organism evidence="1 2">
    <name type="scientific">Mycobacteroides abscessus subsp. massiliense</name>
    <dbReference type="NCBI Taxonomy" id="1962118"/>
    <lineage>
        <taxon>Bacteria</taxon>
        <taxon>Bacillati</taxon>
        <taxon>Actinomycetota</taxon>
        <taxon>Actinomycetes</taxon>
        <taxon>Mycobacteriales</taxon>
        <taxon>Mycobacteriaceae</taxon>
        <taxon>Mycobacteroides</taxon>
        <taxon>Mycobacteroides abscessus</taxon>
    </lineage>
</organism>
<evidence type="ECO:0008006" key="3">
    <source>
        <dbReference type="Google" id="ProtNLM"/>
    </source>
</evidence>
<gene>
    <name evidence="1" type="ORF">SAMEA2259716_03616</name>
</gene>
<name>A0A1T8PRK3_9MYCO</name>